<feature type="domain" description="Cyclin C-terminal" evidence="6">
    <location>
        <begin position="195"/>
        <end position="326"/>
    </location>
</feature>
<dbReference type="InterPro" id="IPR004367">
    <property type="entry name" value="Cyclin_C-dom"/>
</dbReference>
<dbReference type="CDD" id="cd20507">
    <property type="entry name" value="CYCLIN_CCNB1-like_rpt1"/>
    <property type="match status" value="1"/>
</dbReference>
<dbReference type="InterPro" id="IPR039361">
    <property type="entry name" value="Cyclin"/>
</dbReference>
<dbReference type="SMART" id="SM01332">
    <property type="entry name" value="Cyclin_C"/>
    <property type="match status" value="1"/>
</dbReference>
<accession>A0A1X0NNN9</accession>
<evidence type="ECO:0000256" key="3">
    <source>
        <dbReference type="ARBA" id="ARBA00023306"/>
    </source>
</evidence>
<dbReference type="VEuPathDB" id="TriTrypDB:TM35_000332260"/>
<dbReference type="InterPro" id="IPR006671">
    <property type="entry name" value="Cyclin_N"/>
</dbReference>
<feature type="domain" description="Cyclin-like" evidence="5">
    <location>
        <begin position="202"/>
        <end position="293"/>
    </location>
</feature>
<organism evidence="7 8">
    <name type="scientific">Trypanosoma theileri</name>
    <dbReference type="NCBI Taxonomy" id="67003"/>
    <lineage>
        <taxon>Eukaryota</taxon>
        <taxon>Discoba</taxon>
        <taxon>Euglenozoa</taxon>
        <taxon>Kinetoplastea</taxon>
        <taxon>Metakinetoplastina</taxon>
        <taxon>Trypanosomatida</taxon>
        <taxon>Trypanosomatidae</taxon>
        <taxon>Trypanosoma</taxon>
    </lineage>
</organism>
<dbReference type="InterPro" id="IPR013763">
    <property type="entry name" value="Cyclin-like_dom"/>
</dbReference>
<keyword evidence="8" id="KW-1185">Reference proteome</keyword>
<keyword evidence="1" id="KW-0132">Cell division</keyword>
<dbReference type="SMART" id="SM00385">
    <property type="entry name" value="CYCLIN"/>
    <property type="match status" value="2"/>
</dbReference>
<dbReference type="Pfam" id="PF00134">
    <property type="entry name" value="Cyclin_N"/>
    <property type="match status" value="1"/>
</dbReference>
<evidence type="ECO:0000256" key="4">
    <source>
        <dbReference type="RuleBase" id="RU000383"/>
    </source>
</evidence>
<evidence type="ECO:0000259" key="6">
    <source>
        <dbReference type="SMART" id="SM01332"/>
    </source>
</evidence>
<dbReference type="InterPro" id="IPR048258">
    <property type="entry name" value="Cyclins_cyclin-box"/>
</dbReference>
<gene>
    <name evidence="7" type="ORF">TM35_000332260</name>
</gene>
<comment type="similarity">
    <text evidence="4">Belongs to the cyclin family.</text>
</comment>
<dbReference type="OrthoDB" id="5590282at2759"/>
<dbReference type="InterPro" id="IPR036915">
    <property type="entry name" value="Cyclin-like_sf"/>
</dbReference>
<dbReference type="AlphaFoldDB" id="A0A1X0NNN9"/>
<dbReference type="Pfam" id="PF02984">
    <property type="entry name" value="Cyclin_C"/>
    <property type="match status" value="1"/>
</dbReference>
<evidence type="ECO:0000256" key="1">
    <source>
        <dbReference type="ARBA" id="ARBA00022618"/>
    </source>
</evidence>
<evidence type="ECO:0000313" key="7">
    <source>
        <dbReference type="EMBL" id="ORC85769.1"/>
    </source>
</evidence>
<evidence type="ECO:0000313" key="8">
    <source>
        <dbReference type="Proteomes" id="UP000192257"/>
    </source>
</evidence>
<dbReference type="Proteomes" id="UP000192257">
    <property type="component" value="Unassembled WGS sequence"/>
</dbReference>
<protein>
    <submittedName>
        <fullName evidence="7">Putative cyclin</fullName>
    </submittedName>
</protein>
<dbReference type="FunFam" id="1.10.472.10:FF:000001">
    <property type="entry name" value="G2/mitotic-specific cyclin"/>
    <property type="match status" value="1"/>
</dbReference>
<keyword evidence="3" id="KW-0131">Cell cycle</keyword>
<dbReference type="STRING" id="67003.A0A1X0NNN9"/>
<reference evidence="7 8" key="1">
    <citation type="submission" date="2017-03" db="EMBL/GenBank/DDBJ databases">
        <title>An alternative strategy for trypanosome survival in the mammalian bloodstream revealed through genome and transcriptome analysis of the ubiquitous bovine parasite Trypanosoma (Megatrypanum) theileri.</title>
        <authorList>
            <person name="Kelly S."/>
            <person name="Ivens A."/>
            <person name="Mott A."/>
            <person name="O'Neill E."/>
            <person name="Emms D."/>
            <person name="Macleod O."/>
            <person name="Voorheis P."/>
            <person name="Matthews J."/>
            <person name="Matthews K."/>
            <person name="Carrington M."/>
        </authorList>
    </citation>
    <scope>NUCLEOTIDE SEQUENCE [LARGE SCALE GENOMIC DNA]</scope>
    <source>
        <strain evidence="7">Edinburgh</strain>
    </source>
</reference>
<name>A0A1X0NNN9_9TRYP</name>
<dbReference type="Gene3D" id="1.10.472.10">
    <property type="entry name" value="Cyclin-like"/>
    <property type="match status" value="2"/>
</dbReference>
<sequence length="334" mass="37909">MAEHRVFTDQTNRLAVTRKSLPPLVSPALGVNKEKATGGLKESDIGRSLPQKKVIADLISVPEYSAEIGDYFLVAERSHYRDPSYMSNQPEISERMRMILIDWLVDVVIKFKLHAETYYLAVDIVDRYLGAKEVGRAKLQLVGITAILLAAKHEEIWPPGIKDCVFICANTYTAQEVFAMERDIAITLRFKLTVPTTYPLACRFLEWEDSDQIVRDATFLFLESASHNYEMLQYLPSRVAAASVFLGRLIIAWNNSTDRSNISINKLWDREMTHVSRGITLDEVTSVASKLLTFTKDLCTASSKLQAVRRKYLSQKYNNVCSLDFPTPTFFSSF</sequence>
<dbReference type="SUPFAM" id="SSF47954">
    <property type="entry name" value="Cyclin-like"/>
    <property type="match status" value="2"/>
</dbReference>
<dbReference type="RefSeq" id="XP_028879835.1">
    <property type="nucleotide sequence ID" value="XM_029028982.1"/>
</dbReference>
<dbReference type="EMBL" id="NBCO01000033">
    <property type="protein sequence ID" value="ORC85769.1"/>
    <property type="molecule type" value="Genomic_DNA"/>
</dbReference>
<keyword evidence="2 4" id="KW-0195">Cyclin</keyword>
<dbReference type="PANTHER" id="PTHR10177">
    <property type="entry name" value="CYCLINS"/>
    <property type="match status" value="1"/>
</dbReference>
<dbReference type="PROSITE" id="PS00292">
    <property type="entry name" value="CYCLINS"/>
    <property type="match status" value="1"/>
</dbReference>
<evidence type="ECO:0000259" key="5">
    <source>
        <dbReference type="SMART" id="SM00385"/>
    </source>
</evidence>
<feature type="domain" description="Cyclin-like" evidence="5">
    <location>
        <begin position="102"/>
        <end position="186"/>
    </location>
</feature>
<proteinExistence type="inferred from homology"/>
<dbReference type="GO" id="GO:0051301">
    <property type="term" value="P:cell division"/>
    <property type="evidence" value="ECO:0007669"/>
    <property type="project" value="UniProtKB-KW"/>
</dbReference>
<dbReference type="GeneID" id="39988762"/>
<comment type="caution">
    <text evidence="7">The sequence shown here is derived from an EMBL/GenBank/DDBJ whole genome shotgun (WGS) entry which is preliminary data.</text>
</comment>
<evidence type="ECO:0000256" key="2">
    <source>
        <dbReference type="ARBA" id="ARBA00023127"/>
    </source>
</evidence>